<evidence type="ECO:0000313" key="2">
    <source>
        <dbReference type="Proteomes" id="UP000029843"/>
    </source>
</evidence>
<evidence type="ECO:0000313" key="1">
    <source>
        <dbReference type="EMBL" id="KGJ86425.1"/>
    </source>
</evidence>
<name>A0A099K803_COLPS</name>
<dbReference type="EMBL" id="JQED01000057">
    <property type="protein sequence ID" value="KGJ86425.1"/>
    <property type="molecule type" value="Genomic_DNA"/>
</dbReference>
<proteinExistence type="predicted"/>
<comment type="caution">
    <text evidence="1">The sequence shown here is derived from an EMBL/GenBank/DDBJ whole genome shotgun (WGS) entry which is preliminary data.</text>
</comment>
<organism evidence="1 2">
    <name type="scientific">Colwellia psychrerythraea</name>
    <name type="common">Vibrio psychroerythus</name>
    <dbReference type="NCBI Taxonomy" id="28229"/>
    <lineage>
        <taxon>Bacteria</taxon>
        <taxon>Pseudomonadati</taxon>
        <taxon>Pseudomonadota</taxon>
        <taxon>Gammaproteobacteria</taxon>
        <taxon>Alteromonadales</taxon>
        <taxon>Colwelliaceae</taxon>
        <taxon>Colwellia</taxon>
    </lineage>
</organism>
<dbReference type="Proteomes" id="UP000029843">
    <property type="component" value="Unassembled WGS sequence"/>
</dbReference>
<sequence>MPLFAVIAKEPNNSRIEKLIADCYPENNHIKIASASWLVYEEQKGMPQTIHNKIFGEGNNKETYLIIPFDAYWGIHSNDVWNWISSKGL</sequence>
<accession>A0A099K803</accession>
<dbReference type="PATRIC" id="fig|28229.4.peg.4484"/>
<dbReference type="OrthoDB" id="8117416at2"/>
<protein>
    <submittedName>
        <fullName evidence="1">Uncharacterized protein</fullName>
    </submittedName>
</protein>
<reference evidence="1 2" key="1">
    <citation type="submission" date="2014-08" db="EMBL/GenBank/DDBJ databases">
        <title>Genomic and Phenotypic Diversity of Colwellia psychrerythraea strains from Disparate Marine Basins.</title>
        <authorList>
            <person name="Techtmann S.M."/>
            <person name="Stelling S.C."/>
            <person name="Utturkar S.M."/>
            <person name="Alshibli N."/>
            <person name="Harris A."/>
            <person name="Brown S.D."/>
            <person name="Hazen T.C."/>
        </authorList>
    </citation>
    <scope>NUCLEOTIDE SEQUENCE [LARGE SCALE GENOMIC DNA]</scope>
    <source>
        <strain evidence="1 2">ND2E</strain>
    </source>
</reference>
<dbReference type="RefSeq" id="WP_033096051.1">
    <property type="nucleotide sequence ID" value="NZ_JQED01000057.1"/>
</dbReference>
<dbReference type="AlphaFoldDB" id="A0A099K803"/>
<gene>
    <name evidence="1" type="ORF">ND2E_0991</name>
</gene>